<evidence type="ECO:0000313" key="3">
    <source>
        <dbReference type="Proteomes" id="UP001189429"/>
    </source>
</evidence>
<accession>A0ABN9WH67</accession>
<proteinExistence type="predicted"/>
<organism evidence="2 3">
    <name type="scientific">Prorocentrum cordatum</name>
    <dbReference type="NCBI Taxonomy" id="2364126"/>
    <lineage>
        <taxon>Eukaryota</taxon>
        <taxon>Sar</taxon>
        <taxon>Alveolata</taxon>
        <taxon>Dinophyceae</taxon>
        <taxon>Prorocentrales</taxon>
        <taxon>Prorocentraceae</taxon>
        <taxon>Prorocentrum</taxon>
    </lineage>
</organism>
<protein>
    <submittedName>
        <fullName evidence="2">Uncharacterized protein</fullName>
    </submittedName>
</protein>
<gene>
    <name evidence="2" type="ORF">PCOR1329_LOCUS67292</name>
</gene>
<comment type="caution">
    <text evidence="2">The sequence shown here is derived from an EMBL/GenBank/DDBJ whole genome shotgun (WGS) entry which is preliminary data.</text>
</comment>
<keyword evidence="3" id="KW-1185">Reference proteome</keyword>
<feature type="region of interest" description="Disordered" evidence="1">
    <location>
        <begin position="126"/>
        <end position="146"/>
    </location>
</feature>
<sequence length="146" mass="14667">VDATAAAGGARAGLVLSQAPGAALRAPSDGDDEMDEDLIDDAWADGGRPAVAVGPPRGGEWADAALAPAAAAAAEAPSEAELVEARGRFTELSRRLGFSEAVSLPQDLAELLEAVADNSRLAEAWENIDGEPPRAACQPALRGGAG</sequence>
<feature type="non-terminal residue" evidence="2">
    <location>
        <position position="146"/>
    </location>
</feature>
<evidence type="ECO:0000256" key="1">
    <source>
        <dbReference type="SAM" id="MobiDB-lite"/>
    </source>
</evidence>
<reference evidence="2" key="1">
    <citation type="submission" date="2023-10" db="EMBL/GenBank/DDBJ databases">
        <authorList>
            <person name="Chen Y."/>
            <person name="Shah S."/>
            <person name="Dougan E. K."/>
            <person name="Thang M."/>
            <person name="Chan C."/>
        </authorList>
    </citation>
    <scope>NUCLEOTIDE SEQUENCE [LARGE SCALE GENOMIC DNA]</scope>
</reference>
<feature type="non-terminal residue" evidence="2">
    <location>
        <position position="1"/>
    </location>
</feature>
<dbReference type="Proteomes" id="UP001189429">
    <property type="component" value="Unassembled WGS sequence"/>
</dbReference>
<evidence type="ECO:0000313" key="2">
    <source>
        <dbReference type="EMBL" id="CAK0885790.1"/>
    </source>
</evidence>
<dbReference type="EMBL" id="CAUYUJ010018716">
    <property type="protein sequence ID" value="CAK0885790.1"/>
    <property type="molecule type" value="Genomic_DNA"/>
</dbReference>
<name>A0ABN9WH67_9DINO</name>